<dbReference type="RefSeq" id="WP_155701091.1">
    <property type="nucleotide sequence ID" value="NZ_CP034235.1"/>
</dbReference>
<protein>
    <submittedName>
        <fullName evidence="1">Uncharacterized protein</fullName>
    </submittedName>
</protein>
<organism evidence="1 2">
    <name type="scientific">Paenibacillus psychroresistens</name>
    <dbReference type="NCBI Taxonomy" id="1778678"/>
    <lineage>
        <taxon>Bacteria</taxon>
        <taxon>Bacillati</taxon>
        <taxon>Bacillota</taxon>
        <taxon>Bacilli</taxon>
        <taxon>Bacillales</taxon>
        <taxon>Paenibacillaceae</taxon>
        <taxon>Paenibacillus</taxon>
    </lineage>
</organism>
<name>A0A6B8RKH4_9BACL</name>
<sequence>MNEDTGSDQNCKGCSANVRISPEEIAALFNPNLRIKAVKVVTEAEYADRIDACLACPALQYGTTCMHCGCLVHLKAKLRVSKCPFPYAPRWEKLASLSV</sequence>
<dbReference type="AlphaFoldDB" id="A0A6B8RKH4"/>
<proteinExistence type="predicted"/>
<dbReference type="Proteomes" id="UP000426246">
    <property type="component" value="Chromosome"/>
</dbReference>
<accession>A0A6B8RKH4</accession>
<dbReference type="KEGG" id="ppsc:EHS13_14795"/>
<keyword evidence="2" id="KW-1185">Reference proteome</keyword>
<reference evidence="2" key="1">
    <citation type="submission" date="2018-11" db="EMBL/GenBank/DDBJ databases">
        <title>Complete genome sequence of Paenibacillus sp. ML311-T8.</title>
        <authorList>
            <person name="Nam Y.-D."/>
            <person name="Kang J."/>
            <person name="Chung W.-H."/>
            <person name="Park Y.S."/>
        </authorList>
    </citation>
    <scope>NUCLEOTIDE SEQUENCE [LARGE SCALE GENOMIC DNA]</scope>
    <source>
        <strain evidence="2">ML311-T8</strain>
    </source>
</reference>
<gene>
    <name evidence="1" type="ORF">EHS13_14795</name>
</gene>
<dbReference type="OrthoDB" id="7061841at2"/>
<evidence type="ECO:0000313" key="1">
    <source>
        <dbReference type="EMBL" id="QGQ96053.1"/>
    </source>
</evidence>
<evidence type="ECO:0000313" key="2">
    <source>
        <dbReference type="Proteomes" id="UP000426246"/>
    </source>
</evidence>
<dbReference type="EMBL" id="CP034235">
    <property type="protein sequence ID" value="QGQ96053.1"/>
    <property type="molecule type" value="Genomic_DNA"/>
</dbReference>